<comment type="caution">
    <text evidence="2">The sequence shown here is derived from an EMBL/GenBank/DDBJ whole genome shotgun (WGS) entry which is preliminary data.</text>
</comment>
<feature type="compositionally biased region" description="Basic and acidic residues" evidence="1">
    <location>
        <begin position="101"/>
        <end position="115"/>
    </location>
</feature>
<dbReference type="PANTHER" id="PTHR22455">
    <property type="entry name" value="CILIA- AND FLAGELLA-ASSOCIATED PROTEIN 91"/>
    <property type="match status" value="1"/>
</dbReference>
<evidence type="ECO:0000313" key="3">
    <source>
        <dbReference type="EMBL" id="CAL1162272.1"/>
    </source>
</evidence>
<dbReference type="OrthoDB" id="567787at2759"/>
<keyword evidence="4" id="KW-0969">Cilium</keyword>
<proteinExistence type="predicted"/>
<protein>
    <submittedName>
        <fullName evidence="4">Cilia- and flagella-associated protein 91 (CFAP91) (AMY-1-associating protein expressed in testis 1 homolog) (AAT-1) (MYCBP/AMY-1-associated testis-expressed protein 1) (Protein MAATS1)</fullName>
    </submittedName>
</protein>
<keyword evidence="5" id="KW-1185">Reference proteome</keyword>
<dbReference type="PANTHER" id="PTHR22455:SF10">
    <property type="entry name" value="CILIA- AND FLAGELLA-ASSOCIATED PROTEIN 91"/>
    <property type="match status" value="1"/>
</dbReference>
<reference evidence="3" key="2">
    <citation type="submission" date="2024-04" db="EMBL/GenBank/DDBJ databases">
        <authorList>
            <person name="Chen Y."/>
            <person name="Shah S."/>
            <person name="Dougan E. K."/>
            <person name="Thang M."/>
            <person name="Chan C."/>
        </authorList>
    </citation>
    <scope>NUCLEOTIDE SEQUENCE [LARGE SCALE GENOMIC DNA]</scope>
</reference>
<dbReference type="Proteomes" id="UP001152797">
    <property type="component" value="Unassembled WGS sequence"/>
</dbReference>
<reference evidence="2" key="1">
    <citation type="submission" date="2022-10" db="EMBL/GenBank/DDBJ databases">
        <authorList>
            <person name="Chen Y."/>
            <person name="Dougan E. K."/>
            <person name="Chan C."/>
            <person name="Rhodes N."/>
            <person name="Thang M."/>
        </authorList>
    </citation>
    <scope>NUCLEOTIDE SEQUENCE</scope>
</reference>
<evidence type="ECO:0000313" key="4">
    <source>
        <dbReference type="EMBL" id="CAL4796209.1"/>
    </source>
</evidence>
<evidence type="ECO:0000313" key="2">
    <source>
        <dbReference type="EMBL" id="CAI4008897.1"/>
    </source>
</evidence>
<keyword evidence="4" id="KW-0282">Flagellum</keyword>
<evidence type="ECO:0000256" key="1">
    <source>
        <dbReference type="SAM" id="MobiDB-lite"/>
    </source>
</evidence>
<organism evidence="2">
    <name type="scientific">Cladocopium goreaui</name>
    <dbReference type="NCBI Taxonomy" id="2562237"/>
    <lineage>
        <taxon>Eukaryota</taxon>
        <taxon>Sar</taxon>
        <taxon>Alveolata</taxon>
        <taxon>Dinophyceae</taxon>
        <taxon>Suessiales</taxon>
        <taxon>Symbiodiniaceae</taxon>
        <taxon>Cladocopium</taxon>
    </lineage>
</organism>
<gene>
    <name evidence="2" type="ORF">C1SCF055_LOCUS34288</name>
</gene>
<sequence length="1345" mass="152226">MVMFQITTLPRSRPADLATFPGLVQLEASLHPAVLRATEKHPKDMDRKKKSSHQLRKELEMTTALKTAMESIKKELQQNEAESKGENGLSAGGLKKFHLRNVLDRPDSPREKNDVLPEEEEQESAVLLLQRIIRGRAFQNLMFEGKEKRLDLINELRAAERFAETATRVEEKRYIDQLRDKAFEGVLESVQGSIISQTLDQVSKELLRFQEERRIAAMVKLAERDRQDRQAMESGRRQAEERLRAREDEMFRQIMGVHQGTVDSYLEEVLTSTVEEAAQTQALTEARLKAAYVNQVVDMLEASAQEPDVVVRQLVHNWNLPHVRREARGSAVHAGPRHTWDHPDGKSSHLIDFVMLPAGQLSACVHSQLLEHLDLANLTADHTATGIELSWWTTQCRNPVPKPGGHCNFDRNQIDKHNLSTTLCNFQVAAWNIDVETQNEALTTHIHATLQKHCQKDRKRPKKEYVSKVAWDLRRQKLFHRKQLKTTRALLAREATARVFKAWKGADPLGGDQSFAYGTTLRCCLFKHFVSFRAISWGLKRHLASDKARQVQEVLGTIDASTAASEIQHKMKGFMGSSNKLRQGLAPLPAVRNADGAPCNSAPEALNRWIQFFAEMEGGRRVSPQELHRDWVLSIASLSDAQCSMEISEIPSLCQLEAACRRVKAGKADGPDRVPSELCKYYPKEVAKMLYGLLLKLVTHGHEPLLHKGGLVMPIWKGKLAKDTCEAFRSILLSSNLGKVIHRTLRVHQRSFYEAFLHAQQLGGRQKVPVTLGAHLTRAFLRWHRDQGHPTAVLFVDLQEAFYRVLRQLAMPGDFSDQELAQLAARLGLDQDVLHDLWNHLQEPHSLVLAGLPRSAQRVIQALHSNTHFQLPNQEDYVATTMGTRPGDAYADVVFGFLLARVLREFEQKLAQADVLSEVPVQAGPALFDVNQTQEPSAQRFLGPVWMDDMALCLWSDTNEGLRRKIGARNARHASGNITQWRKSSRTFFGAVLAGLICFIIAFEDRPFQALAPGKTRRGGQDLSQIDWDLHDALALAILDEQQQLVDENLLERMKQIILQHEIAWTHCKATLWELMHTVQEEQQGWELLSKEKVLQLIRTLTQVETWPFLALSREAKASASPVLEDLERDCQVDSLCMPQMSEINIHRRGPRPVRSAEELWGLGSLSLREVEQVSVGNHLLCFSLEMLFRLAIVGGFGVLEHPEMPDEEVMPSIWRLGVMQWLLQMPGVQSFGFCQGLLGAPTPKPTRLLVLNMPELMRELRKHHLSTDLPRRAAIGKDEEGCWRTGVLKEYPPAMSRALAVQFCRSLEACPFDASVQLSDPFVQKCMAMDSKEYSHTIGRDFAQ</sequence>
<dbReference type="EMBL" id="CAMXCT020004412">
    <property type="protein sequence ID" value="CAL1162272.1"/>
    <property type="molecule type" value="Genomic_DNA"/>
</dbReference>
<accession>A0A9P1DGA6</accession>
<feature type="region of interest" description="Disordered" evidence="1">
    <location>
        <begin position="100"/>
        <end position="120"/>
    </location>
</feature>
<evidence type="ECO:0000313" key="5">
    <source>
        <dbReference type="Proteomes" id="UP001152797"/>
    </source>
</evidence>
<dbReference type="EMBL" id="CAMXCT030004412">
    <property type="protein sequence ID" value="CAL4796209.1"/>
    <property type="molecule type" value="Genomic_DNA"/>
</dbReference>
<dbReference type="InterPro" id="IPR026720">
    <property type="entry name" value="CFAP91"/>
</dbReference>
<keyword evidence="4" id="KW-0966">Cell projection</keyword>
<name>A0A9P1DGA6_9DINO</name>
<dbReference type="EMBL" id="CAMXCT010004412">
    <property type="protein sequence ID" value="CAI4008897.1"/>
    <property type="molecule type" value="Genomic_DNA"/>
</dbReference>